<accession>A0A814ETW6</accession>
<dbReference type="Proteomes" id="UP000677228">
    <property type="component" value="Unassembled WGS sequence"/>
</dbReference>
<sequence length="264" mass="30148">MPGLPLKLNRDSTTTTPVTAMPGSTSLQDIRSQKYWTKEQRLISLPESFISIRGPLTSDDRVFEHPEVTVKASQLDDELQRRLQQQQSRTGSVPNLIEHPDIRQPLQIQPVPTSTSKIIRKMSADANNNRRSTSPPSSNIFSTHQSEFNKKEDEQPSVSLDQNWFKRQQQQQEQQFTTNRNRADPLVTDITDILENSEHKKNDINPSITNGDDKRQHPVQIIREYSDTSTVSDDEPNRNKSKTTTTAIRKTPTNGKSPSDDDFW</sequence>
<evidence type="ECO:0000313" key="6">
    <source>
        <dbReference type="Proteomes" id="UP000663829"/>
    </source>
</evidence>
<dbReference type="Proteomes" id="UP000682733">
    <property type="component" value="Unassembled WGS sequence"/>
</dbReference>
<feature type="region of interest" description="Disordered" evidence="1">
    <location>
        <begin position="193"/>
        <end position="264"/>
    </location>
</feature>
<evidence type="ECO:0000256" key="1">
    <source>
        <dbReference type="SAM" id="MobiDB-lite"/>
    </source>
</evidence>
<dbReference type="EMBL" id="CAJOBC010002666">
    <property type="protein sequence ID" value="CAF3744914.1"/>
    <property type="molecule type" value="Genomic_DNA"/>
</dbReference>
<feature type="compositionally biased region" description="Polar residues" evidence="1">
    <location>
        <begin position="11"/>
        <end position="25"/>
    </location>
</feature>
<gene>
    <name evidence="2" type="ORF">GPM918_LOCUS12283</name>
    <name evidence="3" type="ORF">OVA965_LOCUS13161</name>
    <name evidence="5" type="ORF">SRO942_LOCUS12284</name>
    <name evidence="4" type="ORF">TMI583_LOCUS13164</name>
</gene>
<feature type="region of interest" description="Disordered" evidence="1">
    <location>
        <begin position="124"/>
        <end position="157"/>
    </location>
</feature>
<evidence type="ECO:0000313" key="5">
    <source>
        <dbReference type="EMBL" id="CAF3744914.1"/>
    </source>
</evidence>
<evidence type="ECO:0000313" key="3">
    <source>
        <dbReference type="EMBL" id="CAF0972207.1"/>
    </source>
</evidence>
<dbReference type="Proteomes" id="UP000663829">
    <property type="component" value="Unassembled WGS sequence"/>
</dbReference>
<dbReference type="EMBL" id="CAJNOQ010002666">
    <property type="protein sequence ID" value="CAF0971909.1"/>
    <property type="molecule type" value="Genomic_DNA"/>
</dbReference>
<protein>
    <submittedName>
        <fullName evidence="2">Uncharacterized protein</fullName>
    </submittedName>
</protein>
<dbReference type="AlphaFoldDB" id="A0A814ETW6"/>
<dbReference type="OrthoDB" id="10055032at2759"/>
<name>A0A814ETW6_9BILA</name>
<proteinExistence type="predicted"/>
<evidence type="ECO:0000313" key="2">
    <source>
        <dbReference type="EMBL" id="CAF0971909.1"/>
    </source>
</evidence>
<keyword evidence="6" id="KW-1185">Reference proteome</keyword>
<comment type="caution">
    <text evidence="2">The sequence shown here is derived from an EMBL/GenBank/DDBJ whole genome shotgun (WGS) entry which is preliminary data.</text>
</comment>
<feature type="compositionally biased region" description="Low complexity" evidence="1">
    <location>
        <begin position="127"/>
        <end position="139"/>
    </location>
</feature>
<reference evidence="2" key="1">
    <citation type="submission" date="2021-02" db="EMBL/GenBank/DDBJ databases">
        <authorList>
            <person name="Nowell W R."/>
        </authorList>
    </citation>
    <scope>NUCLEOTIDE SEQUENCE</scope>
</reference>
<evidence type="ECO:0000313" key="4">
    <source>
        <dbReference type="EMBL" id="CAF3743560.1"/>
    </source>
</evidence>
<dbReference type="Proteomes" id="UP000681722">
    <property type="component" value="Unassembled WGS sequence"/>
</dbReference>
<feature type="compositionally biased region" description="Low complexity" evidence="1">
    <location>
        <begin position="242"/>
        <end position="253"/>
    </location>
</feature>
<dbReference type="EMBL" id="CAJNOK010005433">
    <property type="protein sequence ID" value="CAF0972207.1"/>
    <property type="molecule type" value="Genomic_DNA"/>
</dbReference>
<feature type="region of interest" description="Disordered" evidence="1">
    <location>
        <begin position="1"/>
        <end position="25"/>
    </location>
</feature>
<organism evidence="2 6">
    <name type="scientific">Didymodactylos carnosus</name>
    <dbReference type="NCBI Taxonomy" id="1234261"/>
    <lineage>
        <taxon>Eukaryota</taxon>
        <taxon>Metazoa</taxon>
        <taxon>Spiralia</taxon>
        <taxon>Gnathifera</taxon>
        <taxon>Rotifera</taxon>
        <taxon>Eurotatoria</taxon>
        <taxon>Bdelloidea</taxon>
        <taxon>Philodinida</taxon>
        <taxon>Philodinidae</taxon>
        <taxon>Didymodactylos</taxon>
    </lineage>
</organism>
<dbReference type="EMBL" id="CAJOBA010005439">
    <property type="protein sequence ID" value="CAF3743560.1"/>
    <property type="molecule type" value="Genomic_DNA"/>
</dbReference>